<comment type="similarity">
    <text evidence="12">Belongs to the phosphatidylserine decarboxylase family. PSD-B subfamily. Prokaryotic type I sub-subfamily.</text>
</comment>
<dbReference type="HAMAP" id="MF_00662">
    <property type="entry name" value="PS_decarb_PSD_B_type1"/>
    <property type="match status" value="1"/>
</dbReference>
<evidence type="ECO:0000256" key="2">
    <source>
        <dbReference type="ARBA" id="ARBA00022475"/>
    </source>
</evidence>
<dbReference type="InterPro" id="IPR003817">
    <property type="entry name" value="PS_Dcarbxylase"/>
</dbReference>
<dbReference type="AlphaFoldDB" id="A0A2A4TBH9"/>
<evidence type="ECO:0000256" key="6">
    <source>
        <dbReference type="ARBA" id="ARBA00023136"/>
    </source>
</evidence>
<evidence type="ECO:0000256" key="3">
    <source>
        <dbReference type="ARBA" id="ARBA00022516"/>
    </source>
</evidence>
<dbReference type="PANTHER" id="PTHR10067:SF6">
    <property type="entry name" value="PHOSPHATIDYLSERINE DECARBOXYLASE PROENZYME, MITOCHONDRIAL"/>
    <property type="match status" value="1"/>
</dbReference>
<feature type="chain" id="PRO_5023452852" description="Phosphatidylserine decarboxylase beta chain" evidence="12">
    <location>
        <begin position="1"/>
        <end position="242"/>
    </location>
</feature>
<comment type="subcellular location">
    <subcellularLocation>
        <location evidence="12">Cell membrane</location>
        <topology evidence="12">Peripheral membrane protein</topology>
    </subcellularLocation>
</comment>
<feature type="chain" id="PRO_5023452851" description="Phosphatidylserine decarboxylase alpha chain" evidence="12">
    <location>
        <begin position="243"/>
        <end position="284"/>
    </location>
</feature>
<keyword evidence="10 12" id="KW-1208">Phospholipid metabolism</keyword>
<evidence type="ECO:0000256" key="8">
    <source>
        <dbReference type="ARBA" id="ARBA00023209"/>
    </source>
</evidence>
<evidence type="ECO:0000256" key="11">
    <source>
        <dbReference type="ARBA" id="ARBA00023317"/>
    </source>
</evidence>
<feature type="active site" description="Schiff-base intermediate with substrate; via pyruvic acid; for decarboxylase activity" evidence="12">
    <location>
        <position position="243"/>
    </location>
</feature>
<keyword evidence="2 12" id="KW-1003">Cell membrane</keyword>
<reference evidence="14" key="1">
    <citation type="submission" date="2017-08" db="EMBL/GenBank/DDBJ databases">
        <title>A dynamic microbial community with high functional redundancy inhabits the cold, oxic subseafloor aquifer.</title>
        <authorList>
            <person name="Tully B.J."/>
            <person name="Wheat C.G."/>
            <person name="Glazer B.T."/>
            <person name="Huber J.A."/>
        </authorList>
    </citation>
    <scope>NUCLEOTIDE SEQUENCE [LARGE SCALE GENOMIC DNA]</scope>
</reference>
<accession>A0A2A4TBH9</accession>
<evidence type="ECO:0000256" key="7">
    <source>
        <dbReference type="ARBA" id="ARBA00023145"/>
    </source>
</evidence>
<keyword evidence="4 12" id="KW-0210">Decarboxylase</keyword>
<dbReference type="NCBIfam" id="TIGR00163">
    <property type="entry name" value="PS_decarb"/>
    <property type="match status" value="1"/>
</dbReference>
<proteinExistence type="inferred from homology"/>
<dbReference type="EMBL" id="NVSR01000002">
    <property type="protein sequence ID" value="PCI30734.1"/>
    <property type="molecule type" value="Genomic_DNA"/>
</dbReference>
<evidence type="ECO:0000256" key="5">
    <source>
        <dbReference type="ARBA" id="ARBA00023098"/>
    </source>
</evidence>
<feature type="site" description="Cleavage (non-hydrolytic); by autocatalysis" evidence="12">
    <location>
        <begin position="242"/>
        <end position="243"/>
    </location>
</feature>
<feature type="active site" description="Charge relay system; for autoendoproteolytic cleavage activity" evidence="12">
    <location>
        <position position="86"/>
    </location>
</feature>
<comment type="cofactor">
    <cofactor evidence="12">
        <name>pyruvate</name>
        <dbReference type="ChEBI" id="CHEBI:15361"/>
    </cofactor>
    <text evidence="12">Binds 1 pyruvoyl group covalently per subunit.</text>
</comment>
<keyword evidence="9 12" id="KW-0456">Lyase</keyword>
<organism evidence="13 14">
    <name type="scientific">SAR324 cluster bacterium</name>
    <dbReference type="NCBI Taxonomy" id="2024889"/>
    <lineage>
        <taxon>Bacteria</taxon>
        <taxon>Deltaproteobacteria</taxon>
        <taxon>SAR324 cluster</taxon>
    </lineage>
</organism>
<keyword evidence="3 12" id="KW-0444">Lipid biosynthesis</keyword>
<feature type="modified residue" description="Pyruvic acid (Ser); by autocatalysis" evidence="12">
    <location>
        <position position="243"/>
    </location>
</feature>
<name>A0A2A4TBH9_9DELT</name>
<evidence type="ECO:0000256" key="12">
    <source>
        <dbReference type="HAMAP-Rule" id="MF_00662"/>
    </source>
</evidence>
<protein>
    <recommendedName>
        <fullName evidence="12">Phosphatidylserine decarboxylase proenzyme</fullName>
        <ecNumber evidence="12">4.1.1.65</ecNumber>
    </recommendedName>
    <component>
        <recommendedName>
            <fullName evidence="12">Phosphatidylserine decarboxylase alpha chain</fullName>
        </recommendedName>
    </component>
    <component>
        <recommendedName>
            <fullName evidence="12">Phosphatidylserine decarboxylase beta chain</fullName>
        </recommendedName>
    </component>
</protein>
<keyword evidence="11 12" id="KW-0670">Pyruvate</keyword>
<dbReference type="GO" id="GO:0004609">
    <property type="term" value="F:phosphatidylserine decarboxylase activity"/>
    <property type="evidence" value="ECO:0007669"/>
    <property type="project" value="UniProtKB-UniRule"/>
</dbReference>
<gene>
    <name evidence="12 13" type="primary">psd</name>
    <name evidence="13" type="ORF">COB67_00870</name>
</gene>
<evidence type="ECO:0000256" key="1">
    <source>
        <dbReference type="ARBA" id="ARBA00005189"/>
    </source>
</evidence>
<comment type="function">
    <text evidence="12">Catalyzes the formation of phosphatidylethanolamine (PtdEtn) from phosphatidylserine (PtdSer).</text>
</comment>
<evidence type="ECO:0000313" key="13">
    <source>
        <dbReference type="EMBL" id="PCI30734.1"/>
    </source>
</evidence>
<comment type="pathway">
    <text evidence="1">Lipid metabolism.</text>
</comment>
<dbReference type="InterPro" id="IPR033177">
    <property type="entry name" value="PSD-B"/>
</dbReference>
<dbReference type="GO" id="GO:0005886">
    <property type="term" value="C:plasma membrane"/>
    <property type="evidence" value="ECO:0007669"/>
    <property type="project" value="UniProtKB-SubCell"/>
</dbReference>
<comment type="catalytic activity">
    <reaction evidence="12">
        <text>a 1,2-diacyl-sn-glycero-3-phospho-L-serine + H(+) = a 1,2-diacyl-sn-glycero-3-phosphoethanolamine + CO2</text>
        <dbReference type="Rhea" id="RHEA:20828"/>
        <dbReference type="ChEBI" id="CHEBI:15378"/>
        <dbReference type="ChEBI" id="CHEBI:16526"/>
        <dbReference type="ChEBI" id="CHEBI:57262"/>
        <dbReference type="ChEBI" id="CHEBI:64612"/>
        <dbReference type="EC" id="4.1.1.65"/>
    </reaction>
</comment>
<comment type="subunit">
    <text evidence="12">Heterodimer of a large membrane-associated beta subunit and a small pyruvoyl-containing alpha subunit.</text>
</comment>
<sequence>MNFLLLRLLPKNLLSRLMGVLADQQVPALLLQAIIHIYAHVYKIRLSELKKPLREMRSFNDFFTRELKKELRPIDPTPHSITSPVDGTVAEHGSIKQGLLVQTKGILYSLNDLVGDQNAQLFESGYFMTIYLSPADYHRIHTPVAGQVKKFSYFSGNLWPVNSLGVNNVGGLFSLNERILTPIESPFGTVGIVKVGATVVGKIKLKFHSLTSNQGKASQINLPVLPARNFQKGEELGRFQLGSTVILLFQKDQMLPKDMFKGKKLKMGQVIGTFNKVMQPTTKT</sequence>
<feature type="active site" description="Charge relay system; for autoendoproteolytic cleavage activity" evidence="12">
    <location>
        <position position="141"/>
    </location>
</feature>
<comment type="caution">
    <text evidence="13">The sequence shown here is derived from an EMBL/GenBank/DDBJ whole genome shotgun (WGS) entry which is preliminary data.</text>
</comment>
<keyword evidence="7 12" id="KW-0865">Zymogen</keyword>
<dbReference type="EC" id="4.1.1.65" evidence="12"/>
<evidence type="ECO:0000256" key="9">
    <source>
        <dbReference type="ARBA" id="ARBA00023239"/>
    </source>
</evidence>
<comment type="PTM">
    <text evidence="12">Is synthesized initially as an inactive proenzyme. Formation of the active enzyme involves a self-maturation process in which the active site pyruvoyl group is generated from an internal serine residue via an autocatalytic post-translational modification. Two non-identical subunits are generated from the proenzyme in this reaction, and the pyruvate is formed at the N-terminus of the alpha chain, which is derived from the carboxyl end of the proenzyme. The autoendoproteolytic cleavage occurs by a canonical serine protease mechanism, in which the side chain hydroxyl group of the serine supplies its oxygen atom to form the C-terminus of the beta chain, while the remainder of the serine residue undergoes an oxidative deamination to produce ammonia and the pyruvoyl prosthetic group on the alpha chain. During this reaction, the Ser that is part of the protease active site of the proenzyme becomes the pyruvoyl prosthetic group, which constitutes an essential element of the active site of the mature decarboxylase.</text>
</comment>
<feature type="active site" description="Charge relay system; for autoendoproteolytic cleavage activity" evidence="12">
    <location>
        <position position="243"/>
    </location>
</feature>
<evidence type="ECO:0000256" key="4">
    <source>
        <dbReference type="ARBA" id="ARBA00022793"/>
    </source>
</evidence>
<dbReference type="GO" id="GO:0006646">
    <property type="term" value="P:phosphatidylethanolamine biosynthetic process"/>
    <property type="evidence" value="ECO:0007669"/>
    <property type="project" value="UniProtKB-UniRule"/>
</dbReference>
<dbReference type="Proteomes" id="UP000218113">
    <property type="component" value="Unassembled WGS sequence"/>
</dbReference>
<dbReference type="PANTHER" id="PTHR10067">
    <property type="entry name" value="PHOSPHATIDYLSERINE DECARBOXYLASE"/>
    <property type="match status" value="1"/>
</dbReference>
<dbReference type="InterPro" id="IPR033178">
    <property type="entry name" value="PSD_type1_pro"/>
</dbReference>
<keyword evidence="8 12" id="KW-0594">Phospholipid biosynthesis</keyword>
<keyword evidence="5 12" id="KW-0443">Lipid metabolism</keyword>
<keyword evidence="6 12" id="KW-0472">Membrane</keyword>
<evidence type="ECO:0000256" key="10">
    <source>
        <dbReference type="ARBA" id="ARBA00023264"/>
    </source>
</evidence>
<dbReference type="UniPathway" id="UPA00558">
    <property type="reaction ID" value="UER00616"/>
</dbReference>
<evidence type="ECO:0000313" key="14">
    <source>
        <dbReference type="Proteomes" id="UP000218113"/>
    </source>
</evidence>
<dbReference type="Pfam" id="PF02666">
    <property type="entry name" value="PS_Dcarbxylase"/>
    <property type="match status" value="1"/>
</dbReference>
<comment type="pathway">
    <text evidence="12">Phospholipid metabolism; phosphatidylethanolamine biosynthesis; phosphatidylethanolamine from CDP-diacylglycerol: step 2/2.</text>
</comment>